<dbReference type="AlphaFoldDB" id="A0A9D4IM52"/>
<name>A0A9D4IM52_DREPO</name>
<dbReference type="EMBL" id="JAIWYP010000008">
    <property type="protein sequence ID" value="KAH3779495.1"/>
    <property type="molecule type" value="Genomic_DNA"/>
</dbReference>
<comment type="caution">
    <text evidence="1">The sequence shown here is derived from an EMBL/GenBank/DDBJ whole genome shotgun (WGS) entry which is preliminary data.</text>
</comment>
<keyword evidence="2" id="KW-1185">Reference proteome</keyword>
<gene>
    <name evidence="1" type="ORF">DPMN_157298</name>
</gene>
<evidence type="ECO:0000313" key="1">
    <source>
        <dbReference type="EMBL" id="KAH3779495.1"/>
    </source>
</evidence>
<reference evidence="1" key="1">
    <citation type="journal article" date="2019" name="bioRxiv">
        <title>The Genome of the Zebra Mussel, Dreissena polymorpha: A Resource for Invasive Species Research.</title>
        <authorList>
            <person name="McCartney M.A."/>
            <person name="Auch B."/>
            <person name="Kono T."/>
            <person name="Mallez S."/>
            <person name="Zhang Y."/>
            <person name="Obille A."/>
            <person name="Becker A."/>
            <person name="Abrahante J.E."/>
            <person name="Garbe J."/>
            <person name="Badalamenti J.P."/>
            <person name="Herman A."/>
            <person name="Mangelson H."/>
            <person name="Liachko I."/>
            <person name="Sullivan S."/>
            <person name="Sone E.D."/>
            <person name="Koren S."/>
            <person name="Silverstein K.A.T."/>
            <person name="Beckman K.B."/>
            <person name="Gohl D.M."/>
        </authorList>
    </citation>
    <scope>NUCLEOTIDE SEQUENCE</scope>
    <source>
        <strain evidence="1">Duluth1</strain>
        <tissue evidence="1">Whole animal</tissue>
    </source>
</reference>
<evidence type="ECO:0000313" key="2">
    <source>
        <dbReference type="Proteomes" id="UP000828390"/>
    </source>
</evidence>
<reference evidence="1" key="2">
    <citation type="submission" date="2020-11" db="EMBL/GenBank/DDBJ databases">
        <authorList>
            <person name="McCartney M.A."/>
            <person name="Auch B."/>
            <person name="Kono T."/>
            <person name="Mallez S."/>
            <person name="Becker A."/>
            <person name="Gohl D.M."/>
            <person name="Silverstein K.A.T."/>
            <person name="Koren S."/>
            <person name="Bechman K.B."/>
            <person name="Herman A."/>
            <person name="Abrahante J.E."/>
            <person name="Garbe J."/>
        </authorList>
    </citation>
    <scope>NUCLEOTIDE SEQUENCE</scope>
    <source>
        <strain evidence="1">Duluth1</strain>
        <tissue evidence="1">Whole animal</tissue>
    </source>
</reference>
<protein>
    <submittedName>
        <fullName evidence="1">Uncharacterized protein</fullName>
    </submittedName>
</protein>
<sequence length="67" mass="7419">MALKRTGVSPQMPAAFPSYKILSSRDISAELTWMLPSKSTILTGRVCLVVLRGSRPAVRVYAVTWRP</sequence>
<proteinExistence type="predicted"/>
<dbReference type="Proteomes" id="UP000828390">
    <property type="component" value="Unassembled WGS sequence"/>
</dbReference>
<organism evidence="1 2">
    <name type="scientific">Dreissena polymorpha</name>
    <name type="common">Zebra mussel</name>
    <name type="synonym">Mytilus polymorpha</name>
    <dbReference type="NCBI Taxonomy" id="45954"/>
    <lineage>
        <taxon>Eukaryota</taxon>
        <taxon>Metazoa</taxon>
        <taxon>Spiralia</taxon>
        <taxon>Lophotrochozoa</taxon>
        <taxon>Mollusca</taxon>
        <taxon>Bivalvia</taxon>
        <taxon>Autobranchia</taxon>
        <taxon>Heteroconchia</taxon>
        <taxon>Euheterodonta</taxon>
        <taxon>Imparidentia</taxon>
        <taxon>Neoheterodontei</taxon>
        <taxon>Myida</taxon>
        <taxon>Dreissenoidea</taxon>
        <taxon>Dreissenidae</taxon>
        <taxon>Dreissena</taxon>
    </lineage>
</organism>
<accession>A0A9D4IM52</accession>